<dbReference type="Proteomes" id="UP001303889">
    <property type="component" value="Unassembled WGS sequence"/>
</dbReference>
<comment type="caution">
    <text evidence="2">The sequence shown here is derived from an EMBL/GenBank/DDBJ whole genome shotgun (WGS) entry which is preliminary data.</text>
</comment>
<gene>
    <name evidence="2" type="ORF">C8A05DRAFT_35849</name>
</gene>
<keyword evidence="1" id="KW-0732">Signal</keyword>
<reference evidence="2" key="1">
    <citation type="journal article" date="2023" name="Mol. Phylogenet. Evol.">
        <title>Genome-scale phylogeny and comparative genomics of the fungal order Sordariales.</title>
        <authorList>
            <person name="Hensen N."/>
            <person name="Bonometti L."/>
            <person name="Westerberg I."/>
            <person name="Brannstrom I.O."/>
            <person name="Guillou S."/>
            <person name="Cros-Aarteil S."/>
            <person name="Calhoun S."/>
            <person name="Haridas S."/>
            <person name="Kuo A."/>
            <person name="Mondo S."/>
            <person name="Pangilinan J."/>
            <person name="Riley R."/>
            <person name="LaButti K."/>
            <person name="Andreopoulos B."/>
            <person name="Lipzen A."/>
            <person name="Chen C."/>
            <person name="Yan M."/>
            <person name="Daum C."/>
            <person name="Ng V."/>
            <person name="Clum A."/>
            <person name="Steindorff A."/>
            <person name="Ohm R.A."/>
            <person name="Martin F."/>
            <person name="Silar P."/>
            <person name="Natvig D.O."/>
            <person name="Lalanne C."/>
            <person name="Gautier V."/>
            <person name="Ament-Velasquez S.L."/>
            <person name="Kruys A."/>
            <person name="Hutchinson M.I."/>
            <person name="Powell A.J."/>
            <person name="Barry K."/>
            <person name="Miller A.N."/>
            <person name="Grigoriev I.V."/>
            <person name="Debuchy R."/>
            <person name="Gladieux P."/>
            <person name="Hiltunen Thoren M."/>
            <person name="Johannesson H."/>
        </authorList>
    </citation>
    <scope>NUCLEOTIDE SEQUENCE</scope>
    <source>
        <strain evidence="2">CBS 103.79</strain>
    </source>
</reference>
<name>A0AAN6MI28_9PEZI</name>
<proteinExistence type="predicted"/>
<sequence>MTDLTISVRALLLATLATVGVQGSPIDVASGANGITPCATVKCTSNTTCKVIDGKAQCVPILGVKCGNTVCEAGLTCCNPSCGMCVKPGMMCTQQVCEPTIAPQPVQCGKTLCPTGFVCCNSSCGVCTPPGGACTAQYCTDPV</sequence>
<evidence type="ECO:0000313" key="2">
    <source>
        <dbReference type="EMBL" id="KAK3900508.1"/>
    </source>
</evidence>
<dbReference type="AlphaFoldDB" id="A0AAN6MI28"/>
<protein>
    <submittedName>
        <fullName evidence="2">Uncharacterized protein</fullName>
    </submittedName>
</protein>
<organism evidence="2 3">
    <name type="scientific">Staphylotrichum tortipilum</name>
    <dbReference type="NCBI Taxonomy" id="2831512"/>
    <lineage>
        <taxon>Eukaryota</taxon>
        <taxon>Fungi</taxon>
        <taxon>Dikarya</taxon>
        <taxon>Ascomycota</taxon>
        <taxon>Pezizomycotina</taxon>
        <taxon>Sordariomycetes</taxon>
        <taxon>Sordariomycetidae</taxon>
        <taxon>Sordariales</taxon>
        <taxon>Chaetomiaceae</taxon>
        <taxon>Staphylotrichum</taxon>
    </lineage>
</organism>
<feature type="signal peptide" evidence="1">
    <location>
        <begin position="1"/>
        <end position="23"/>
    </location>
</feature>
<reference evidence="2" key="2">
    <citation type="submission" date="2023-05" db="EMBL/GenBank/DDBJ databases">
        <authorList>
            <consortium name="Lawrence Berkeley National Laboratory"/>
            <person name="Steindorff A."/>
            <person name="Hensen N."/>
            <person name="Bonometti L."/>
            <person name="Westerberg I."/>
            <person name="Brannstrom I.O."/>
            <person name="Guillou S."/>
            <person name="Cros-Aarteil S."/>
            <person name="Calhoun S."/>
            <person name="Haridas S."/>
            <person name="Kuo A."/>
            <person name="Mondo S."/>
            <person name="Pangilinan J."/>
            <person name="Riley R."/>
            <person name="Labutti K."/>
            <person name="Andreopoulos B."/>
            <person name="Lipzen A."/>
            <person name="Chen C."/>
            <person name="Yanf M."/>
            <person name="Daum C."/>
            <person name="Ng V."/>
            <person name="Clum A."/>
            <person name="Ohm R."/>
            <person name="Martin F."/>
            <person name="Silar P."/>
            <person name="Natvig D."/>
            <person name="Lalanne C."/>
            <person name="Gautier V."/>
            <person name="Ament-Velasquez S.L."/>
            <person name="Kruys A."/>
            <person name="Hutchinson M.I."/>
            <person name="Powell A.J."/>
            <person name="Barry K."/>
            <person name="Miller A.N."/>
            <person name="Grigoriev I.V."/>
            <person name="Debuchy R."/>
            <person name="Gladieux P."/>
            <person name="Thoren M.H."/>
            <person name="Johannesson H."/>
        </authorList>
    </citation>
    <scope>NUCLEOTIDE SEQUENCE</scope>
    <source>
        <strain evidence="2">CBS 103.79</strain>
    </source>
</reference>
<feature type="chain" id="PRO_5042906362" evidence="1">
    <location>
        <begin position="24"/>
        <end position="143"/>
    </location>
</feature>
<dbReference type="EMBL" id="MU855664">
    <property type="protein sequence ID" value="KAK3900508.1"/>
    <property type="molecule type" value="Genomic_DNA"/>
</dbReference>
<evidence type="ECO:0000256" key="1">
    <source>
        <dbReference type="SAM" id="SignalP"/>
    </source>
</evidence>
<accession>A0AAN6MI28</accession>
<evidence type="ECO:0000313" key="3">
    <source>
        <dbReference type="Proteomes" id="UP001303889"/>
    </source>
</evidence>
<keyword evidence="3" id="KW-1185">Reference proteome</keyword>